<dbReference type="EMBL" id="BDSA01000001">
    <property type="protein sequence ID" value="GBE59588.1"/>
    <property type="molecule type" value="Genomic_DNA"/>
</dbReference>
<dbReference type="RefSeq" id="XP_028865831.1">
    <property type="nucleotide sequence ID" value="XM_029009998.1"/>
</dbReference>
<dbReference type="AlphaFoldDB" id="A0A2H6K9D3"/>
<dbReference type="Pfam" id="PF09734">
    <property type="entry name" value="Tau95"/>
    <property type="match status" value="1"/>
</dbReference>
<dbReference type="Proteomes" id="UP000236319">
    <property type="component" value="Unassembled WGS sequence"/>
</dbReference>
<organism evidence="2 3">
    <name type="scientific">Babesia ovata</name>
    <dbReference type="NCBI Taxonomy" id="189622"/>
    <lineage>
        <taxon>Eukaryota</taxon>
        <taxon>Sar</taxon>
        <taxon>Alveolata</taxon>
        <taxon>Apicomplexa</taxon>
        <taxon>Aconoidasida</taxon>
        <taxon>Piroplasmida</taxon>
        <taxon>Babesiidae</taxon>
        <taxon>Babesia</taxon>
    </lineage>
</organism>
<dbReference type="GeneID" id="39873358"/>
<dbReference type="VEuPathDB" id="PiroplasmaDB:BOVATA_010810"/>
<evidence type="ECO:0000313" key="3">
    <source>
        <dbReference type="Proteomes" id="UP000236319"/>
    </source>
</evidence>
<gene>
    <name evidence="2" type="ORF">BOVATA_010810</name>
</gene>
<feature type="domain" description="Transcription factor IIIC subunit 5 HTH" evidence="1">
    <location>
        <begin position="85"/>
        <end position="224"/>
    </location>
</feature>
<name>A0A2H6K9D3_9APIC</name>
<sequence>MQVTELNRRLAVVAVPGLVADGCDGGEVIAALGGEDAIAKLHHTQGTVNNVFTFNQPADFLHIAKLPIVTDEEPGPNMQDQGFEMLPPFFTKIGSIANIFKETVKTKASSKKDVKVRKSQMLNPVAHFDDPEIPTKPLESTRHTSLDRDLMKALKKLFTMRKIWLRTSMDEYLAPRFTSWRKKNAFARICYIFADGPWRGCMCRLGYDPRKDPNAKIYQIIDFRDPYYRTISWKTEKQTNAREGNGTQTMPMPLDEAYAEVVGSMRAFNPELHFLTPPSRPSQLYQLCDIFDAGIQKLIHSASIETDGDSGVSCSKTTGESRLSPIVTNCRLVHAVGDV</sequence>
<protein>
    <submittedName>
        <fullName evidence="2">RNA polymerase III transcription factor (TF)IIIC, putative</fullName>
    </submittedName>
</protein>
<reference evidence="2 3" key="1">
    <citation type="journal article" date="2017" name="BMC Genomics">
        <title>Whole-genome assembly of Babesia ovata and comparative genomics between closely related pathogens.</title>
        <authorList>
            <person name="Yamagishi J."/>
            <person name="Asada M."/>
            <person name="Hakimi H."/>
            <person name="Tanaka T.Q."/>
            <person name="Sugimoto C."/>
            <person name="Kawazu S."/>
        </authorList>
    </citation>
    <scope>NUCLEOTIDE SEQUENCE [LARGE SCALE GENOMIC DNA]</scope>
    <source>
        <strain evidence="2 3">Miyake</strain>
    </source>
</reference>
<dbReference type="InterPro" id="IPR019136">
    <property type="entry name" value="TF_IIIC_su-5_HTH"/>
</dbReference>
<dbReference type="GO" id="GO:0006384">
    <property type="term" value="P:transcription initiation at RNA polymerase III promoter"/>
    <property type="evidence" value="ECO:0007669"/>
    <property type="project" value="InterPro"/>
</dbReference>
<keyword evidence="3" id="KW-1185">Reference proteome</keyword>
<dbReference type="GO" id="GO:0000127">
    <property type="term" value="C:transcription factor TFIIIC complex"/>
    <property type="evidence" value="ECO:0007669"/>
    <property type="project" value="InterPro"/>
</dbReference>
<accession>A0A2H6K9D3</accession>
<dbReference type="OrthoDB" id="5598268at2759"/>
<dbReference type="InterPro" id="IPR040454">
    <property type="entry name" value="TF_IIIC_Tfc1/Sfc1"/>
</dbReference>
<comment type="caution">
    <text evidence="2">The sequence shown here is derived from an EMBL/GenBank/DDBJ whole genome shotgun (WGS) entry which is preliminary data.</text>
</comment>
<evidence type="ECO:0000259" key="1">
    <source>
        <dbReference type="Pfam" id="PF09734"/>
    </source>
</evidence>
<evidence type="ECO:0000313" key="2">
    <source>
        <dbReference type="EMBL" id="GBE59588.1"/>
    </source>
</evidence>
<dbReference type="PANTHER" id="PTHR13230:SF5">
    <property type="entry name" value="GENERAL TRANSCRIPTION FACTOR 3C POLYPEPTIDE 5"/>
    <property type="match status" value="1"/>
</dbReference>
<proteinExistence type="predicted"/>
<dbReference type="GO" id="GO:0001003">
    <property type="term" value="F:RNA polymerase III type 2 promoter sequence-specific DNA binding"/>
    <property type="evidence" value="ECO:0007669"/>
    <property type="project" value="TreeGrafter"/>
</dbReference>
<dbReference type="PANTHER" id="PTHR13230">
    <property type="entry name" value="GENERAL TRANSCRIPTION FACTOR IIIC, POLYPEPTIDE 5"/>
    <property type="match status" value="1"/>
</dbReference>
<dbReference type="GO" id="GO:0001002">
    <property type="term" value="F:RNA polymerase III type 1 promoter sequence-specific DNA binding"/>
    <property type="evidence" value="ECO:0007669"/>
    <property type="project" value="TreeGrafter"/>
</dbReference>